<protein>
    <submittedName>
        <fullName evidence="1">Uncharacterized protein</fullName>
    </submittedName>
</protein>
<reference evidence="1 2" key="1">
    <citation type="submission" date="2019-07" db="EMBL/GenBank/DDBJ databases">
        <title>The pathways for chlorine oxyanion respiration interact through the shared metabolite chlorate.</title>
        <authorList>
            <person name="Barnum T.P."/>
            <person name="Cheng Y."/>
            <person name="Hill K.A."/>
            <person name="Lucas L.N."/>
            <person name="Carlson H.K."/>
            <person name="Coates J.D."/>
        </authorList>
    </citation>
    <scope>NUCLEOTIDE SEQUENCE [LARGE SCALE GENOMIC DNA]</scope>
    <source>
        <strain evidence="1">BK-3</strain>
    </source>
</reference>
<dbReference type="Pfam" id="PF20603">
    <property type="entry name" value="Bact_hydrolase"/>
    <property type="match status" value="1"/>
</dbReference>
<sequence>MEINALPKYDMSDNPTNCCPRFHPEGWDNQELHFKEKLFVKADTISLFHMPINMGSVFSKTLGAIEKADATGDTDFIVLSHDPSAWCAEHLFAVTKEVPGQEMVHLSGDYMTKVFEGPYKNVAKWDKEMRSFIEESGKQVKKSYFFYTTCPKCAKYYGKNYVVAVSEV</sequence>
<dbReference type="EMBL" id="VMRY01000034">
    <property type="protein sequence ID" value="TVT55336.1"/>
    <property type="molecule type" value="Genomic_DNA"/>
</dbReference>
<dbReference type="AlphaFoldDB" id="A0A558D2W7"/>
<proteinExistence type="predicted"/>
<evidence type="ECO:0000313" key="1">
    <source>
        <dbReference type="EMBL" id="TVT55336.1"/>
    </source>
</evidence>
<comment type="caution">
    <text evidence="1">The sequence shown here is derived from an EMBL/GenBank/DDBJ whole genome shotgun (WGS) entry which is preliminary data.</text>
</comment>
<dbReference type="Proteomes" id="UP000317355">
    <property type="component" value="Unassembled WGS sequence"/>
</dbReference>
<name>A0A558D2W7_9GAMM</name>
<organism evidence="1 2">
    <name type="scientific">Sedimenticola thiotaurini</name>
    <dbReference type="NCBI Taxonomy" id="1543721"/>
    <lineage>
        <taxon>Bacteria</taxon>
        <taxon>Pseudomonadati</taxon>
        <taxon>Pseudomonadota</taxon>
        <taxon>Gammaproteobacteria</taxon>
        <taxon>Chromatiales</taxon>
        <taxon>Sedimenticolaceae</taxon>
        <taxon>Sedimenticola</taxon>
    </lineage>
</organism>
<gene>
    <name evidence="1" type="ORF">FHK82_08310</name>
</gene>
<accession>A0A558D2W7</accession>
<dbReference type="InterPro" id="IPR046766">
    <property type="entry name" value="Bact_hydrolase"/>
</dbReference>
<evidence type="ECO:0000313" key="2">
    <source>
        <dbReference type="Proteomes" id="UP000317355"/>
    </source>
</evidence>